<dbReference type="GO" id="GO:0005634">
    <property type="term" value="C:nucleus"/>
    <property type="evidence" value="ECO:0007669"/>
    <property type="project" value="UniProtKB-SubCell"/>
</dbReference>
<organism evidence="10 11">
    <name type="scientific">Venturia effusa</name>
    <dbReference type="NCBI Taxonomy" id="50376"/>
    <lineage>
        <taxon>Eukaryota</taxon>
        <taxon>Fungi</taxon>
        <taxon>Dikarya</taxon>
        <taxon>Ascomycota</taxon>
        <taxon>Pezizomycotina</taxon>
        <taxon>Dothideomycetes</taxon>
        <taxon>Pleosporomycetidae</taxon>
        <taxon>Venturiales</taxon>
        <taxon>Venturiaceae</taxon>
        <taxon>Venturia</taxon>
    </lineage>
</organism>
<proteinExistence type="inferred from homology"/>
<dbReference type="OrthoDB" id="329139at2759"/>
<dbReference type="Pfam" id="PF08617">
    <property type="entry name" value="CGI-121"/>
    <property type="match status" value="1"/>
</dbReference>
<dbReference type="Gene3D" id="3.30.2380.10">
    <property type="entry name" value="CGI121/TPRKB"/>
    <property type="match status" value="1"/>
</dbReference>
<dbReference type="Proteomes" id="UP000316270">
    <property type="component" value="Chromosome 4"/>
</dbReference>
<evidence type="ECO:0000256" key="3">
    <source>
        <dbReference type="ARBA" id="ARBA00015316"/>
    </source>
</evidence>
<gene>
    <name evidence="10" type="ORF">FKW77_010443</name>
</gene>
<evidence type="ECO:0000313" key="10">
    <source>
        <dbReference type="EMBL" id="QDS70557.1"/>
    </source>
</evidence>
<evidence type="ECO:0000256" key="5">
    <source>
        <dbReference type="ARBA" id="ARBA00022694"/>
    </source>
</evidence>
<protein>
    <recommendedName>
        <fullName evidence="4">EKC/KEOPS complex subunit CGI121</fullName>
    </recommendedName>
    <alternativeName>
        <fullName evidence="3">EKC/KEOPS complex subunit cgi121</fullName>
    </alternativeName>
</protein>
<evidence type="ECO:0000256" key="4">
    <source>
        <dbReference type="ARBA" id="ARBA00016009"/>
    </source>
</evidence>
<dbReference type="InterPro" id="IPR013926">
    <property type="entry name" value="CGI121/TPRKB"/>
</dbReference>
<dbReference type="GO" id="GO:0005829">
    <property type="term" value="C:cytosol"/>
    <property type="evidence" value="ECO:0007669"/>
    <property type="project" value="TreeGrafter"/>
</dbReference>
<evidence type="ECO:0000256" key="7">
    <source>
        <dbReference type="ARBA" id="ARBA00025043"/>
    </source>
</evidence>
<comment type="function">
    <text evidence="7">Component of the EKC/KEOPS complex that is required for the formation of a threonylcarbamoyl group on adenosine at position 37 (t(6)A37) in tRNAs that read codons beginning with adenine. The complex is probably involved in the transfer of the threonylcarbamoyl moiety of threonylcarbamoyl-AMP (TC-AMP) to the N6 group of A37. CGI121 acts as an allosteric effector that regulates the t(6)A activity of the complex. The EKC/KEOPS complex also promotes both telomere uncapping and telomere elongation. The complex is required for efficient recruitment of transcriptional coactivators. CGI121 is not required for tRNA modification.</text>
</comment>
<reference evidence="10 11" key="1">
    <citation type="submission" date="2019-07" db="EMBL/GenBank/DDBJ databases">
        <title>Finished genome of Venturia effusa.</title>
        <authorList>
            <person name="Young C.A."/>
            <person name="Cox M.P."/>
            <person name="Ganley A.R.D."/>
            <person name="David W.J."/>
        </authorList>
    </citation>
    <scope>NUCLEOTIDE SEQUENCE [LARGE SCALE GENOMIC DNA]</scope>
    <source>
        <strain evidence="11">albino</strain>
    </source>
</reference>
<sequence length="215" mass="23320">MVSGSVVRLPHLPYTCVHVSLFNHVKNAAFLRKQLMDGNAEFEYAFLDATMIVSVNHVLAAVFRAINDSIHGRLKSRNVHSEIVFSLSPNNNIAESFRRFGVLDTTKVLLAVKVIDSTNSLTAFDPSMHLTESVEGTRLDFNDANLKETADIPRLTKIYKLTPGADKPGAAKRGKGARGVGNAAPGKQSNGTPEELDQTKEMEAVILGTMALKGS</sequence>
<keyword evidence="11" id="KW-1185">Reference proteome</keyword>
<evidence type="ECO:0000313" key="11">
    <source>
        <dbReference type="Proteomes" id="UP000316270"/>
    </source>
</evidence>
<dbReference type="EMBL" id="CP042188">
    <property type="protein sequence ID" value="QDS70557.1"/>
    <property type="molecule type" value="Genomic_DNA"/>
</dbReference>
<dbReference type="AlphaFoldDB" id="A0A517L4I2"/>
<dbReference type="PANTHER" id="PTHR15840">
    <property type="entry name" value="CGI-121 FAMILY MEMBER"/>
    <property type="match status" value="1"/>
</dbReference>
<evidence type="ECO:0000256" key="1">
    <source>
        <dbReference type="ARBA" id="ARBA00004123"/>
    </source>
</evidence>
<dbReference type="GO" id="GO:0002949">
    <property type="term" value="P:tRNA threonylcarbamoyladenosine modification"/>
    <property type="evidence" value="ECO:0007669"/>
    <property type="project" value="TreeGrafter"/>
</dbReference>
<name>A0A517L4I2_9PEZI</name>
<dbReference type="GO" id="GO:0000408">
    <property type="term" value="C:EKC/KEOPS complex"/>
    <property type="evidence" value="ECO:0007669"/>
    <property type="project" value="TreeGrafter"/>
</dbReference>
<keyword evidence="5" id="KW-0819">tRNA processing</keyword>
<comment type="similarity">
    <text evidence="2 8">Belongs to the CGI121/TPRKB family.</text>
</comment>
<dbReference type="PANTHER" id="PTHR15840:SF10">
    <property type="entry name" value="EKC_KEOPS COMPLEX SUBUNIT TPRKB"/>
    <property type="match status" value="1"/>
</dbReference>
<evidence type="ECO:0000256" key="9">
    <source>
        <dbReference type="SAM" id="MobiDB-lite"/>
    </source>
</evidence>
<dbReference type="SUPFAM" id="SSF143870">
    <property type="entry name" value="PF0523-like"/>
    <property type="match status" value="1"/>
</dbReference>
<dbReference type="InterPro" id="IPR036504">
    <property type="entry name" value="CGI121/TPRKB_sf"/>
</dbReference>
<evidence type="ECO:0000256" key="2">
    <source>
        <dbReference type="ARBA" id="ARBA00005546"/>
    </source>
</evidence>
<feature type="region of interest" description="Disordered" evidence="9">
    <location>
        <begin position="163"/>
        <end position="202"/>
    </location>
</feature>
<accession>A0A517L4I2</accession>
<evidence type="ECO:0000256" key="8">
    <source>
        <dbReference type="RuleBase" id="RU004398"/>
    </source>
</evidence>
<dbReference type="STRING" id="50376.A0A517L4I2"/>
<evidence type="ECO:0000256" key="6">
    <source>
        <dbReference type="ARBA" id="ARBA00023242"/>
    </source>
</evidence>
<keyword evidence="6 8" id="KW-0539">Nucleus</keyword>
<comment type="subcellular location">
    <subcellularLocation>
        <location evidence="1">Nucleus</location>
    </subcellularLocation>
</comment>